<feature type="transmembrane region" description="Helical" evidence="1">
    <location>
        <begin position="556"/>
        <end position="589"/>
    </location>
</feature>
<dbReference type="AlphaFoldDB" id="A0A538UDB9"/>
<organism evidence="4 5">
    <name type="scientific">Eiseniibacteriota bacterium</name>
    <dbReference type="NCBI Taxonomy" id="2212470"/>
    <lineage>
        <taxon>Bacteria</taxon>
        <taxon>Candidatus Eiseniibacteriota</taxon>
    </lineage>
</organism>
<dbReference type="PANTHER" id="PTHR43685">
    <property type="entry name" value="GLYCOSYLTRANSFERASE"/>
    <property type="match status" value="1"/>
</dbReference>
<dbReference type="PANTHER" id="PTHR43685:SF3">
    <property type="entry name" value="SLR2126 PROTEIN"/>
    <property type="match status" value="1"/>
</dbReference>
<dbReference type="GO" id="GO:0016740">
    <property type="term" value="F:transferase activity"/>
    <property type="evidence" value="ECO:0007669"/>
    <property type="project" value="UniProtKB-KW"/>
</dbReference>
<feature type="transmembrane region" description="Helical" evidence="1">
    <location>
        <begin position="732"/>
        <end position="751"/>
    </location>
</feature>
<dbReference type="Pfam" id="PF00535">
    <property type="entry name" value="Glycos_transf_2"/>
    <property type="match status" value="1"/>
</dbReference>
<evidence type="ECO:0000313" key="5">
    <source>
        <dbReference type="Proteomes" id="UP000319771"/>
    </source>
</evidence>
<dbReference type="InterPro" id="IPR017853">
    <property type="entry name" value="GH"/>
</dbReference>
<dbReference type="InterPro" id="IPR001173">
    <property type="entry name" value="Glyco_trans_2-like"/>
</dbReference>
<dbReference type="InterPro" id="IPR029044">
    <property type="entry name" value="Nucleotide-diphossugar_trans"/>
</dbReference>
<evidence type="ECO:0000256" key="1">
    <source>
        <dbReference type="SAM" id="Phobius"/>
    </source>
</evidence>
<proteinExistence type="predicted"/>
<name>A0A538UDB9_UNCEI</name>
<feature type="domain" description="Glycosyltransferase 2-like" evidence="2">
    <location>
        <begin position="274"/>
        <end position="430"/>
    </location>
</feature>
<evidence type="ECO:0000259" key="3">
    <source>
        <dbReference type="Pfam" id="PF02836"/>
    </source>
</evidence>
<keyword evidence="4" id="KW-0808">Transferase</keyword>
<protein>
    <submittedName>
        <fullName evidence="4">Glycosyltransferase</fullName>
    </submittedName>
</protein>
<dbReference type="Pfam" id="PF02836">
    <property type="entry name" value="Glyco_hydro_2_C"/>
    <property type="match status" value="1"/>
</dbReference>
<dbReference type="Gene3D" id="3.90.550.10">
    <property type="entry name" value="Spore Coat Polysaccharide Biosynthesis Protein SpsA, Chain A"/>
    <property type="match status" value="1"/>
</dbReference>
<reference evidence="4 5" key="1">
    <citation type="journal article" date="2019" name="Nat. Microbiol.">
        <title>Mediterranean grassland soil C-N compound turnover is dependent on rainfall and depth, and is mediated by genomically divergent microorganisms.</title>
        <authorList>
            <person name="Diamond S."/>
            <person name="Andeer P.F."/>
            <person name="Li Z."/>
            <person name="Crits-Christoph A."/>
            <person name="Burstein D."/>
            <person name="Anantharaman K."/>
            <person name="Lane K.R."/>
            <person name="Thomas B.C."/>
            <person name="Pan C."/>
            <person name="Northen T.R."/>
            <person name="Banfield J.F."/>
        </authorList>
    </citation>
    <scope>NUCLEOTIDE SEQUENCE [LARGE SCALE GENOMIC DNA]</scope>
    <source>
        <strain evidence="4">WS_11</strain>
    </source>
</reference>
<dbReference type="EMBL" id="VBPB01000033">
    <property type="protein sequence ID" value="TMQ73905.1"/>
    <property type="molecule type" value="Genomic_DNA"/>
</dbReference>
<sequence length="796" mass="87518">GTFRPDAAGDEFPDRDRVAADFAMMRQHGINTVRTYTAPPRWLLDLAQAQGLRLLVGLAAERFAGYLCEGRSSRELCAWALPALRRCAGHPAVFAYALGNEIPAPTVRWLGRRRVERDLERLGRFVREHDPGALVTYVNYPTTEYLELPFVDFLSYNVYLESDERLEAYLARLQNLAGDRPLVMAELGLDSLRHGETGQARVLDRQIRLSFAAGCAGVFTYSWTDEWHRGGADVDDWAFGLTLRDRTLKPALASVARAYRDVPFRAHGHWPRISVVVCTYNGAPKLRDCLEGAQRLDYPNFEVIVVDDGSTDATAEIARQYPCRLVRTENRGLSNARNTGIENATGEIVAFTDDDARPDPHWLYYVAWALRGKDLAGVGGPNIPPDGDGWIAACVANAPGGPMHVLVTDREAEHIPGCNMAFRKSALEAIGGFDPRYRVAGDDVDLCWRLSARGLRLGFHGGAMVWHHRRNSLRTYWRQQHGYGKAEALLEAKWPQRYNPAGHLAWAGRIYGAGLTQALGWRRSRVYQGVWGTAPFQPLYGGPPATLTSLALMPEWLLVVLALAILSAVGLLWTPLAGSVPLLGLAIAIPVLQAWRSSARALTTPPPGSRTERLVRRPLTALLHLVQPLARLRGRLRHGLTPWRRRGPGGSALPFPRTHRIWSQRWTSAEARLEAVESGLAASGAVVRRGDVYDGWDLELRGGLLGSARLRMGVEEHGGGNQLVRFRAWPRCGARAPALVAVAVALGLAALRDGAAPAAWILCGGAALLGLWIAADCARAMGAMTRTFERAQDEGH</sequence>
<dbReference type="GO" id="GO:0004553">
    <property type="term" value="F:hydrolase activity, hydrolyzing O-glycosyl compounds"/>
    <property type="evidence" value="ECO:0007669"/>
    <property type="project" value="InterPro"/>
</dbReference>
<dbReference type="Proteomes" id="UP000319771">
    <property type="component" value="Unassembled WGS sequence"/>
</dbReference>
<comment type="caution">
    <text evidence="4">The sequence shown here is derived from an EMBL/GenBank/DDBJ whole genome shotgun (WGS) entry which is preliminary data.</text>
</comment>
<gene>
    <name evidence="4" type="ORF">E6K81_02380</name>
</gene>
<dbReference type="SUPFAM" id="SSF53448">
    <property type="entry name" value="Nucleotide-diphospho-sugar transferases"/>
    <property type="match status" value="1"/>
</dbReference>
<keyword evidence="1" id="KW-0472">Membrane</keyword>
<accession>A0A538UDB9</accession>
<evidence type="ECO:0000259" key="2">
    <source>
        <dbReference type="Pfam" id="PF00535"/>
    </source>
</evidence>
<keyword evidence="1" id="KW-0812">Transmembrane</keyword>
<feature type="transmembrane region" description="Helical" evidence="1">
    <location>
        <begin position="757"/>
        <end position="775"/>
    </location>
</feature>
<feature type="domain" description="Glycoside hydrolase family 2 catalytic" evidence="3">
    <location>
        <begin position="14"/>
        <end position="195"/>
    </location>
</feature>
<evidence type="ECO:0000313" key="4">
    <source>
        <dbReference type="EMBL" id="TMQ73905.1"/>
    </source>
</evidence>
<dbReference type="InterPro" id="IPR006103">
    <property type="entry name" value="Glyco_hydro_2_cat"/>
</dbReference>
<dbReference type="GO" id="GO:0005975">
    <property type="term" value="P:carbohydrate metabolic process"/>
    <property type="evidence" value="ECO:0007669"/>
    <property type="project" value="InterPro"/>
</dbReference>
<dbReference type="SUPFAM" id="SSF51445">
    <property type="entry name" value="(Trans)glycosidases"/>
    <property type="match status" value="1"/>
</dbReference>
<dbReference type="Gene3D" id="3.20.20.80">
    <property type="entry name" value="Glycosidases"/>
    <property type="match status" value="1"/>
</dbReference>
<dbReference type="InterPro" id="IPR050834">
    <property type="entry name" value="Glycosyltransf_2"/>
</dbReference>
<keyword evidence="1" id="KW-1133">Transmembrane helix</keyword>
<feature type="non-terminal residue" evidence="4">
    <location>
        <position position="1"/>
    </location>
</feature>